<feature type="transmembrane region" description="Helical" evidence="2">
    <location>
        <begin position="418"/>
        <end position="438"/>
    </location>
</feature>
<dbReference type="InterPro" id="IPR011990">
    <property type="entry name" value="TPR-like_helical_dom_sf"/>
</dbReference>
<evidence type="ECO:0008006" key="5">
    <source>
        <dbReference type="Google" id="ProtNLM"/>
    </source>
</evidence>
<protein>
    <recommendedName>
        <fullName evidence="5">HTH luxR-type domain-containing protein</fullName>
    </recommendedName>
</protein>
<keyword evidence="2" id="KW-0812">Transmembrane</keyword>
<evidence type="ECO:0000256" key="2">
    <source>
        <dbReference type="SAM" id="Phobius"/>
    </source>
</evidence>
<dbReference type="Gene3D" id="1.25.40.10">
    <property type="entry name" value="Tetratricopeptide repeat domain"/>
    <property type="match status" value="1"/>
</dbReference>
<name>A0A1S2VNY4_9BACT</name>
<organism evidence="3 4">
    <name type="scientific">Arsenicibacter rosenii</name>
    <dbReference type="NCBI Taxonomy" id="1750698"/>
    <lineage>
        <taxon>Bacteria</taxon>
        <taxon>Pseudomonadati</taxon>
        <taxon>Bacteroidota</taxon>
        <taxon>Cytophagia</taxon>
        <taxon>Cytophagales</taxon>
        <taxon>Spirosomataceae</taxon>
        <taxon>Arsenicibacter</taxon>
    </lineage>
</organism>
<dbReference type="Proteomes" id="UP000181790">
    <property type="component" value="Unassembled WGS sequence"/>
</dbReference>
<keyword evidence="2" id="KW-1133">Transmembrane helix</keyword>
<dbReference type="EMBL" id="MORL01000002">
    <property type="protein sequence ID" value="OIN60492.1"/>
    <property type="molecule type" value="Genomic_DNA"/>
</dbReference>
<gene>
    <name evidence="3" type="ORF">BLX24_06645</name>
</gene>
<dbReference type="AlphaFoldDB" id="A0A1S2VNY4"/>
<accession>A0A1S2VNY4</accession>
<dbReference type="GO" id="GO:0003677">
    <property type="term" value="F:DNA binding"/>
    <property type="evidence" value="ECO:0007669"/>
    <property type="project" value="InterPro"/>
</dbReference>
<dbReference type="SUPFAM" id="SSF48452">
    <property type="entry name" value="TPR-like"/>
    <property type="match status" value="1"/>
</dbReference>
<evidence type="ECO:0000313" key="4">
    <source>
        <dbReference type="Proteomes" id="UP000181790"/>
    </source>
</evidence>
<comment type="caution">
    <text evidence="3">The sequence shown here is derived from an EMBL/GenBank/DDBJ whole genome shotgun (WGS) entry which is preliminary data.</text>
</comment>
<proteinExistence type="predicted"/>
<sequence>MTRGRSRYTVSDTSIFFLLTVFLPVFAAQANPLLQLINRAAPPQRVVILLNYFDSSRIVAQDKTAAFRILDSVENVARIQQDESLRQYGRFLRNTYEKHNTALTNRQKAALFLTAGRHAARDGNDQIQGVCQHFAGLYYFLSEEYGKAFEFLIAANGTFQRIGYQHVPGINRYLYELGFSYYYFKEYGKAIRLLQEAIRYPAFNENFRVQTPNTLALCYLRIHQLEKPADARLAEHYFKKALAIAREQQSVFWTGNIYGNLAKIYLHQKRLSEAINALRFDYSIALNASNKGLLPDQASLSLARAYLMRRQPDSCLYFLTRSKILYQRNISPEPTTFGSNLGDENYLRNYCDVARQYYLAVNDPVQAYRYLDSMSVLDQRINKRYNSEQISLVEQRLLIQKHQTEVAALEADRRQQRLRFGIAATVLILIAALFWRLYQLSRLKNRQETAISAEREKSWRLEKQLVEEELQRAHQDLAVFMDNLRGRNALIEAITDSLQDQDTGPEDGSGVVSGSSLLRQLFTTPLLTNEDWEEFRRRFERVYPAFFPMLHARFTALTPAEERFLALTKLNIDTRQMGRILGISPASVRTTRYRLRKRLGAGEHADLDDLLNQ</sequence>
<keyword evidence="2" id="KW-0472">Membrane</keyword>
<dbReference type="InterPro" id="IPR036388">
    <property type="entry name" value="WH-like_DNA-bd_sf"/>
</dbReference>
<reference evidence="3 4" key="1">
    <citation type="submission" date="2016-10" db="EMBL/GenBank/DDBJ databases">
        <title>Arsenicibacter rosenii gen. nov., sp. nov., an efficient arsenic-methylating bacterium isolated from an arsenic-contaminated paddy soil.</title>
        <authorList>
            <person name="Huang K."/>
        </authorList>
    </citation>
    <scope>NUCLEOTIDE SEQUENCE [LARGE SCALE GENOMIC DNA]</scope>
    <source>
        <strain evidence="3 4">SM-1</strain>
    </source>
</reference>
<keyword evidence="1" id="KW-0175">Coiled coil</keyword>
<feature type="coiled-coil region" evidence="1">
    <location>
        <begin position="392"/>
        <end position="419"/>
    </location>
</feature>
<dbReference type="GO" id="GO:0006355">
    <property type="term" value="P:regulation of DNA-templated transcription"/>
    <property type="evidence" value="ECO:0007669"/>
    <property type="project" value="InterPro"/>
</dbReference>
<dbReference type="OrthoDB" id="920116at2"/>
<evidence type="ECO:0000256" key="1">
    <source>
        <dbReference type="SAM" id="Coils"/>
    </source>
</evidence>
<keyword evidence="4" id="KW-1185">Reference proteome</keyword>
<dbReference type="InterPro" id="IPR016032">
    <property type="entry name" value="Sig_transdc_resp-reg_C-effctor"/>
</dbReference>
<dbReference type="Gene3D" id="1.10.10.10">
    <property type="entry name" value="Winged helix-like DNA-binding domain superfamily/Winged helix DNA-binding domain"/>
    <property type="match status" value="1"/>
</dbReference>
<dbReference type="SUPFAM" id="SSF46894">
    <property type="entry name" value="C-terminal effector domain of the bipartite response regulators"/>
    <property type="match status" value="1"/>
</dbReference>
<dbReference type="RefSeq" id="WP_071502287.1">
    <property type="nucleotide sequence ID" value="NZ_MORL01000002.1"/>
</dbReference>
<evidence type="ECO:0000313" key="3">
    <source>
        <dbReference type="EMBL" id="OIN60492.1"/>
    </source>
</evidence>